<name>A0A059EXE4_9MICR</name>
<dbReference type="HOGENOM" id="CLU_044348_6_0_1"/>
<evidence type="ECO:0000313" key="3">
    <source>
        <dbReference type="Proteomes" id="UP000030655"/>
    </source>
</evidence>
<dbReference type="PANTHER" id="PTHR47163">
    <property type="entry name" value="DDE_TNP_IS1595 DOMAIN-CONTAINING PROTEIN"/>
    <property type="match status" value="1"/>
</dbReference>
<reference evidence="3" key="1">
    <citation type="submission" date="2013-02" db="EMBL/GenBank/DDBJ databases">
        <authorList>
            <consortium name="The Broad Institute Genome Sequencing Platform"/>
            <person name="Cuomo C."/>
            <person name="Becnel J."/>
            <person name="Sanscrainte N."/>
            <person name="Walker B."/>
            <person name="Young S.K."/>
            <person name="Zeng Q."/>
            <person name="Gargeya S."/>
            <person name="Fitzgerald M."/>
            <person name="Haas B."/>
            <person name="Abouelleil A."/>
            <person name="Alvarado L."/>
            <person name="Arachchi H.M."/>
            <person name="Berlin A.M."/>
            <person name="Chapman S.B."/>
            <person name="Dewar J."/>
            <person name="Goldberg J."/>
            <person name="Griggs A."/>
            <person name="Gujja S."/>
            <person name="Hansen M."/>
            <person name="Howarth C."/>
            <person name="Imamovic A."/>
            <person name="Larimer J."/>
            <person name="McCowan C."/>
            <person name="Murphy C."/>
            <person name="Neiman D."/>
            <person name="Pearson M."/>
            <person name="Priest M."/>
            <person name="Roberts A."/>
            <person name="Saif S."/>
            <person name="Shea T."/>
            <person name="Sisk P."/>
            <person name="Sykes S."/>
            <person name="Wortman J."/>
            <person name="Nusbaum C."/>
            <person name="Birren B."/>
        </authorList>
    </citation>
    <scope>NUCLEOTIDE SEQUENCE [LARGE SCALE GENOMIC DNA]</scope>
    <source>
        <strain evidence="3">PRA339</strain>
    </source>
</reference>
<protein>
    <recommendedName>
        <fullName evidence="1">ISXO2-like transposase domain-containing protein</fullName>
    </recommendedName>
</protein>
<dbReference type="Proteomes" id="UP000030655">
    <property type="component" value="Unassembled WGS sequence"/>
</dbReference>
<gene>
    <name evidence="2" type="ORF">H312_02898</name>
</gene>
<reference evidence="2 3" key="2">
    <citation type="submission" date="2014-03" db="EMBL/GenBank/DDBJ databases">
        <title>The Genome Sequence of Anncaliia algerae insect isolate PRA339.</title>
        <authorList>
            <consortium name="The Broad Institute Genome Sequencing Platform"/>
            <consortium name="The Broad Institute Genome Sequencing Center for Infectious Disease"/>
            <person name="Cuomo C."/>
            <person name="Becnel J."/>
            <person name="Sanscrainte N."/>
            <person name="Walker B."/>
            <person name="Young S.K."/>
            <person name="Zeng Q."/>
            <person name="Gargeya S."/>
            <person name="Fitzgerald M."/>
            <person name="Haas B."/>
            <person name="Abouelleil A."/>
            <person name="Alvarado L."/>
            <person name="Arachchi H.M."/>
            <person name="Berlin A.M."/>
            <person name="Chapman S.B."/>
            <person name="Dewar J."/>
            <person name="Goldberg J."/>
            <person name="Griggs A."/>
            <person name="Gujja S."/>
            <person name="Hansen M."/>
            <person name="Howarth C."/>
            <person name="Imamovic A."/>
            <person name="Larimer J."/>
            <person name="McCowan C."/>
            <person name="Murphy C."/>
            <person name="Neiman D."/>
            <person name="Pearson M."/>
            <person name="Priest M."/>
            <person name="Roberts A."/>
            <person name="Saif S."/>
            <person name="Shea T."/>
            <person name="Sisk P."/>
            <person name="Sykes S."/>
            <person name="Wortman J."/>
            <person name="Nusbaum C."/>
            <person name="Birren B."/>
        </authorList>
    </citation>
    <scope>NUCLEOTIDE SEQUENCE [LARGE SCALE GENOMIC DNA]</scope>
    <source>
        <strain evidence="2 3">PRA339</strain>
    </source>
</reference>
<evidence type="ECO:0000313" key="2">
    <source>
        <dbReference type="EMBL" id="KCZ79708.1"/>
    </source>
</evidence>
<accession>A0A059EXE4</accession>
<feature type="domain" description="ISXO2-like transposase" evidence="1">
    <location>
        <begin position="3"/>
        <end position="119"/>
    </location>
</feature>
<feature type="non-terminal residue" evidence="2">
    <location>
        <position position="1"/>
    </location>
</feature>
<dbReference type="PANTHER" id="PTHR47163:SF2">
    <property type="entry name" value="SI:DKEY-17M8.2"/>
    <property type="match status" value="1"/>
</dbReference>
<dbReference type="VEuPathDB" id="MicrosporidiaDB:H312_02898"/>
<dbReference type="OrthoDB" id="2188230at2759"/>
<evidence type="ECO:0000259" key="1">
    <source>
        <dbReference type="SMART" id="SM01126"/>
    </source>
</evidence>
<organism evidence="2 3">
    <name type="scientific">Anncaliia algerae PRA339</name>
    <dbReference type="NCBI Taxonomy" id="1288291"/>
    <lineage>
        <taxon>Eukaryota</taxon>
        <taxon>Fungi</taxon>
        <taxon>Fungi incertae sedis</taxon>
        <taxon>Microsporidia</taxon>
        <taxon>Tubulinosematoidea</taxon>
        <taxon>Tubulinosematidae</taxon>
        <taxon>Anncaliia</taxon>
    </lineage>
</organism>
<dbReference type="STRING" id="1288291.A0A059EXE4"/>
<dbReference type="InterPro" id="IPR053164">
    <property type="entry name" value="IS1016-like_transposase"/>
</dbReference>
<dbReference type="SMART" id="SM01126">
    <property type="entry name" value="DDE_Tnp_IS1595"/>
    <property type="match status" value="1"/>
</dbReference>
<sequence>GNMLASEQIWVFGIIERISKKVYLTVIERRDGETLSRIINDVLLPGTIIFSDSWRGYNLIRQNFETYSINHKLHFVDSLNNNIHINNIERLWRILKNDIRGCQVGNYEYHLKEFIYRRYFFNTSFEENLNLFIKLIY</sequence>
<dbReference type="InterPro" id="IPR024445">
    <property type="entry name" value="Tnp_ISXO2-like"/>
</dbReference>
<dbReference type="AlphaFoldDB" id="A0A059EXE4"/>
<proteinExistence type="predicted"/>
<keyword evidence="3" id="KW-1185">Reference proteome</keyword>
<dbReference type="EMBL" id="KK365237">
    <property type="protein sequence ID" value="KCZ79708.1"/>
    <property type="molecule type" value="Genomic_DNA"/>
</dbReference>
<dbReference type="Pfam" id="PF12762">
    <property type="entry name" value="DDE_Tnp_IS1595"/>
    <property type="match status" value="1"/>
</dbReference>